<feature type="region of interest" description="Disordered" evidence="5">
    <location>
        <begin position="397"/>
        <end position="418"/>
    </location>
</feature>
<keyword evidence="3" id="KW-0539">Nucleus</keyword>
<gene>
    <name evidence="7" type="ORF">BN7_6618</name>
</gene>
<organism evidence="7 8">
    <name type="scientific">Wickerhamomyces ciferrii (strain ATCC 14091 / BCRC 22168 / CBS 111 / JCM 3599 / NBRC 0793 / NRRL Y-1031 F-60-10)</name>
    <name type="common">Yeast</name>
    <name type="synonym">Pichia ciferrii</name>
    <dbReference type="NCBI Taxonomy" id="1206466"/>
    <lineage>
        <taxon>Eukaryota</taxon>
        <taxon>Fungi</taxon>
        <taxon>Dikarya</taxon>
        <taxon>Ascomycota</taxon>
        <taxon>Saccharomycotina</taxon>
        <taxon>Saccharomycetes</taxon>
        <taxon>Phaffomycetales</taxon>
        <taxon>Wickerhamomycetaceae</taxon>
        <taxon>Wickerhamomyces</taxon>
    </lineage>
</organism>
<keyword evidence="8" id="KW-1185">Reference proteome</keyword>
<dbReference type="eggNOG" id="KOG0885">
    <property type="taxonomic scope" value="Eukaryota"/>
</dbReference>
<dbReference type="Gene3D" id="2.40.100.10">
    <property type="entry name" value="Cyclophilin-like"/>
    <property type="match status" value="1"/>
</dbReference>
<dbReference type="Pfam" id="PF00160">
    <property type="entry name" value="Pro_isomerase"/>
    <property type="match status" value="1"/>
</dbReference>
<dbReference type="AlphaFoldDB" id="K0KP07"/>
<dbReference type="InterPro" id="IPR029000">
    <property type="entry name" value="Cyclophilin-like_dom_sf"/>
</dbReference>
<evidence type="ECO:0000256" key="2">
    <source>
        <dbReference type="ARBA" id="ARBA00004123"/>
    </source>
</evidence>
<evidence type="ECO:0000313" key="7">
    <source>
        <dbReference type="EMBL" id="CCH47010.1"/>
    </source>
</evidence>
<dbReference type="PROSITE" id="PS50072">
    <property type="entry name" value="CSA_PPIASE_2"/>
    <property type="match status" value="1"/>
</dbReference>
<dbReference type="PANTHER" id="PTHR45625:SF6">
    <property type="entry name" value="SPLICEOSOME-ASSOCIATED PROTEIN CWC27 HOMOLOG"/>
    <property type="match status" value="1"/>
</dbReference>
<dbReference type="SUPFAM" id="SSF50891">
    <property type="entry name" value="Cyclophilin-like"/>
    <property type="match status" value="1"/>
</dbReference>
<dbReference type="PANTHER" id="PTHR45625">
    <property type="entry name" value="PEPTIDYL-PROLYL CIS-TRANS ISOMERASE-RELATED"/>
    <property type="match status" value="1"/>
</dbReference>
<dbReference type="InParanoid" id="K0KP07"/>
<keyword evidence="7" id="KW-0413">Isomerase</keyword>
<comment type="catalytic activity">
    <reaction evidence="1">
        <text>[protein]-peptidylproline (omega=180) = [protein]-peptidylproline (omega=0)</text>
        <dbReference type="Rhea" id="RHEA:16237"/>
        <dbReference type="Rhea" id="RHEA-COMP:10747"/>
        <dbReference type="Rhea" id="RHEA-COMP:10748"/>
        <dbReference type="ChEBI" id="CHEBI:83833"/>
        <dbReference type="ChEBI" id="CHEBI:83834"/>
        <dbReference type="EC" id="5.2.1.8"/>
    </reaction>
</comment>
<feature type="compositionally biased region" description="Basic and acidic residues" evidence="5">
    <location>
        <begin position="246"/>
        <end position="288"/>
    </location>
</feature>
<dbReference type="InterPro" id="IPR044666">
    <property type="entry name" value="Cyclophilin_A-like"/>
</dbReference>
<comment type="similarity">
    <text evidence="4">Belongs to the cyclophilin-type PPIase family. CWC27 subfamily.</text>
</comment>
<accession>K0KP07</accession>
<feature type="compositionally biased region" description="Acidic residues" evidence="5">
    <location>
        <begin position="345"/>
        <end position="359"/>
    </location>
</feature>
<feature type="region of interest" description="Disordered" evidence="5">
    <location>
        <begin position="221"/>
        <end position="374"/>
    </location>
</feature>
<comment type="subcellular location">
    <subcellularLocation>
        <location evidence="2">Nucleus</location>
    </subcellularLocation>
</comment>
<feature type="compositionally biased region" description="Basic and acidic residues" evidence="5">
    <location>
        <begin position="326"/>
        <end position="344"/>
    </location>
</feature>
<feature type="domain" description="PPIase cyclophilin-type" evidence="6">
    <location>
        <begin position="21"/>
        <end position="156"/>
    </location>
</feature>
<proteinExistence type="inferred from homology"/>
<dbReference type="InterPro" id="IPR002130">
    <property type="entry name" value="Cyclophilin-type_PPIase_dom"/>
</dbReference>
<dbReference type="GO" id="GO:0071013">
    <property type="term" value="C:catalytic step 2 spliceosome"/>
    <property type="evidence" value="ECO:0007669"/>
    <property type="project" value="TreeGrafter"/>
</dbReference>
<reference evidence="7 8" key="1">
    <citation type="journal article" date="2012" name="Eukaryot. Cell">
        <title>Draft genome sequence of Wickerhamomyces ciferrii NRRL Y-1031 F-60-10.</title>
        <authorList>
            <person name="Schneider J."/>
            <person name="Andrea H."/>
            <person name="Blom J."/>
            <person name="Jaenicke S."/>
            <person name="Ruckert C."/>
            <person name="Schorsch C."/>
            <person name="Szczepanowski R."/>
            <person name="Farwick M."/>
            <person name="Goesmann A."/>
            <person name="Puhler A."/>
            <person name="Schaffer S."/>
            <person name="Tauch A."/>
            <person name="Kohler T."/>
            <person name="Brinkrolf K."/>
        </authorList>
    </citation>
    <scope>NUCLEOTIDE SEQUENCE [LARGE SCALE GENOMIC DNA]</scope>
    <source>
        <strain evidence="8">ATCC 14091 / BCRC 22168 / CBS 111 / JCM 3599 / NBRC 0793 / NRRL Y-1031 F-60-10</strain>
    </source>
</reference>
<dbReference type="STRING" id="1206466.K0KP07"/>
<evidence type="ECO:0000256" key="4">
    <source>
        <dbReference type="ARBA" id="ARBA00038509"/>
    </source>
</evidence>
<evidence type="ECO:0000259" key="6">
    <source>
        <dbReference type="PROSITE" id="PS50072"/>
    </source>
</evidence>
<dbReference type="GO" id="GO:0003755">
    <property type="term" value="F:peptidyl-prolyl cis-trans isomerase activity"/>
    <property type="evidence" value="ECO:0007669"/>
    <property type="project" value="UniProtKB-EC"/>
</dbReference>
<evidence type="ECO:0000313" key="8">
    <source>
        <dbReference type="Proteomes" id="UP000009328"/>
    </source>
</evidence>
<name>K0KP07_WICCF</name>
<dbReference type="EMBL" id="CAIF01000297">
    <property type="protein sequence ID" value="CCH47010.1"/>
    <property type="molecule type" value="Genomic_DNA"/>
</dbReference>
<dbReference type="FunCoup" id="K0KP07">
    <property type="interactions" value="1159"/>
</dbReference>
<dbReference type="EC" id="5.2.1.8" evidence="7"/>
<feature type="compositionally biased region" description="Basic and acidic residues" evidence="5">
    <location>
        <begin position="221"/>
        <end position="233"/>
    </location>
</feature>
<evidence type="ECO:0000256" key="5">
    <source>
        <dbReference type="SAM" id="MobiDB-lite"/>
    </source>
</evidence>
<feature type="compositionally biased region" description="Polar residues" evidence="5">
    <location>
        <begin position="316"/>
        <end position="325"/>
    </location>
</feature>
<evidence type="ECO:0000256" key="1">
    <source>
        <dbReference type="ARBA" id="ARBA00000971"/>
    </source>
</evidence>
<dbReference type="Proteomes" id="UP000009328">
    <property type="component" value="Unassembled WGS sequence"/>
</dbReference>
<evidence type="ECO:0000256" key="3">
    <source>
        <dbReference type="ARBA" id="ARBA00023242"/>
    </source>
</evidence>
<feature type="compositionally biased region" description="Basic and acidic residues" evidence="5">
    <location>
        <begin position="301"/>
        <end position="310"/>
    </location>
</feature>
<sequence length="418" mass="48109">MSTLEPQTSAKARIHTTKVPIDVELWAKEAPITCRIFLTNVLNQKFNGWLFNRVLTNFIVQVDGLLNQELHEDEFNSRIRFNKRGYLGSINLGSRNSNTGKFFITLKDTPELNNKNTIFGKVVGDSIFNVIKISEGEVSDDGETPLYPVKITKSEILVPYFDDLVKEEVSDKQPKETNLKKTKKKKPKVKLSLGVDGEEGEEDTEPVKKIKMKSAHELLNDKKLSKEEAKVEETPSPQAVLEDKEESLKKVKDDVRLEDKARNEELQKLQEEIEAKKSALEEDSKTPEPDNNSNNKKKGKSDKQLRELETLKLLNSFKNKIGNSTHNDRSTKKDINDEKEHFSDRDDDFDNLDDSDSDTDIYSHSLKFEDNEKNKDIANEDLLITIDDAKDRELKKRRNDDFYKNQESSSILQKKFKR</sequence>
<protein>
    <submittedName>
        <fullName evidence="7">Peptidyl-prolyl isomerase cwc-27</fullName>
        <ecNumber evidence="7">5.2.1.8</ecNumber>
    </submittedName>
</protein>
<comment type="caution">
    <text evidence="7">The sequence shown here is derived from an EMBL/GenBank/DDBJ whole genome shotgun (WGS) entry which is preliminary data.</text>
</comment>
<dbReference type="HOGENOM" id="CLU_012062_14_0_1"/>